<dbReference type="GO" id="GO:0005737">
    <property type="term" value="C:cytoplasm"/>
    <property type="evidence" value="ECO:0007669"/>
    <property type="project" value="UniProtKB-SubCell"/>
</dbReference>
<dbReference type="SUPFAM" id="SSF48371">
    <property type="entry name" value="ARM repeat"/>
    <property type="match status" value="1"/>
</dbReference>
<keyword evidence="5" id="KW-0653">Protein transport</keyword>
<dbReference type="GO" id="GO:0006606">
    <property type="term" value="P:protein import into nucleus"/>
    <property type="evidence" value="ECO:0007669"/>
    <property type="project" value="InterPro"/>
</dbReference>
<name>A0A1X6MPH9_9APHY</name>
<dbReference type="STRING" id="670580.A0A1X6MPH9"/>
<dbReference type="InterPro" id="IPR040122">
    <property type="entry name" value="Importin_beta"/>
</dbReference>
<proteinExistence type="predicted"/>
<dbReference type="RefSeq" id="XP_024334910.1">
    <property type="nucleotide sequence ID" value="XM_024482871.1"/>
</dbReference>
<dbReference type="Proteomes" id="UP000194127">
    <property type="component" value="Unassembled WGS sequence"/>
</dbReference>
<dbReference type="Gene3D" id="1.25.10.10">
    <property type="entry name" value="Leucine-rich Repeat Variant"/>
    <property type="match status" value="1"/>
</dbReference>
<evidence type="ECO:0000256" key="3">
    <source>
        <dbReference type="ARBA" id="ARBA00022490"/>
    </source>
</evidence>
<keyword evidence="7" id="KW-1185">Reference proteome</keyword>
<evidence type="ECO:0000256" key="1">
    <source>
        <dbReference type="ARBA" id="ARBA00004496"/>
    </source>
</evidence>
<dbReference type="InterPro" id="IPR016024">
    <property type="entry name" value="ARM-type_fold"/>
</dbReference>
<evidence type="ECO:0000256" key="5">
    <source>
        <dbReference type="ARBA" id="ARBA00022927"/>
    </source>
</evidence>
<gene>
    <name evidence="6" type="ORF">POSPLADRAFT_1075936</name>
</gene>
<evidence type="ECO:0000313" key="6">
    <source>
        <dbReference type="EMBL" id="OSX58116.1"/>
    </source>
</evidence>
<evidence type="ECO:0000256" key="2">
    <source>
        <dbReference type="ARBA" id="ARBA00022448"/>
    </source>
</evidence>
<keyword evidence="4" id="KW-0677">Repeat</keyword>
<organism evidence="6 7">
    <name type="scientific">Postia placenta MAD-698-R-SB12</name>
    <dbReference type="NCBI Taxonomy" id="670580"/>
    <lineage>
        <taxon>Eukaryota</taxon>
        <taxon>Fungi</taxon>
        <taxon>Dikarya</taxon>
        <taxon>Basidiomycota</taxon>
        <taxon>Agaricomycotina</taxon>
        <taxon>Agaricomycetes</taxon>
        <taxon>Polyporales</taxon>
        <taxon>Adustoporiaceae</taxon>
        <taxon>Rhodonia</taxon>
    </lineage>
</organism>
<dbReference type="InterPro" id="IPR011989">
    <property type="entry name" value="ARM-like"/>
</dbReference>
<keyword evidence="2" id="KW-0813">Transport</keyword>
<dbReference type="GeneID" id="36327820"/>
<dbReference type="AlphaFoldDB" id="A0A1X6MPH9"/>
<comment type="subcellular location">
    <subcellularLocation>
        <location evidence="1">Cytoplasm</location>
    </subcellularLocation>
</comment>
<evidence type="ECO:0000313" key="7">
    <source>
        <dbReference type="Proteomes" id="UP000194127"/>
    </source>
</evidence>
<dbReference type="OrthoDB" id="543373at2759"/>
<reference evidence="6 7" key="1">
    <citation type="submission" date="2017-04" db="EMBL/GenBank/DDBJ databases">
        <title>Genome Sequence of the Model Brown-Rot Fungus Postia placenta SB12.</title>
        <authorList>
            <consortium name="DOE Joint Genome Institute"/>
            <person name="Gaskell J."/>
            <person name="Kersten P."/>
            <person name="Larrondo L.F."/>
            <person name="Canessa P."/>
            <person name="Martinez D."/>
            <person name="Hibbett D."/>
            <person name="Schmoll M."/>
            <person name="Kubicek C.P."/>
            <person name="Martinez A.T."/>
            <person name="Yadav J."/>
            <person name="Master E."/>
            <person name="Magnuson J.K."/>
            <person name="James T."/>
            <person name="Yaver D."/>
            <person name="Berka R."/>
            <person name="Labutti K."/>
            <person name="Lipzen A."/>
            <person name="Aerts A."/>
            <person name="Barry K."/>
            <person name="Henrissat B."/>
            <person name="Blanchette R."/>
            <person name="Grigoriev I."/>
            <person name="Cullen D."/>
        </authorList>
    </citation>
    <scope>NUCLEOTIDE SEQUENCE [LARGE SCALE GENOMIC DNA]</scope>
    <source>
        <strain evidence="6 7">MAD-698-R-SB12</strain>
    </source>
</reference>
<accession>A0A1X6MPH9</accession>
<sequence length="382" mass="42565">MACCASDYLISRRSSKNNTISRFSLHLFRPSKHQSLEYMCMRLRRSSISVRVSNARRSHHIVERLLRLLNPAAADGMKSPKRYVQEQVMTTLAMVADASEATFAKHYLSIMPLLLNVLQNANGPEYRKLRVKAMECAGLIAIAVGRDVFRPDASTFVNLLMNIQNEDEDPEEKEGWEMVSMDGQMVGIKTSGLEEKCQAFETLVIYCSTLGVRFAPYLTQCLELVLPSLRFYFHEGVREACAMLIPMLMSCGKNSGTLTNHMVSATFSQVVNCIGGETDASFLASLYKCFSDCTRVLGGPAALPNLADKRKARAARLALELGNDKDDLMLIEEMEDFPLEDMAKMLMPFDANHPLLIAISSVRELGLHLGQWDSEDEGGNEG</sequence>
<dbReference type="PANTHER" id="PTHR10527">
    <property type="entry name" value="IMPORTIN BETA"/>
    <property type="match status" value="1"/>
</dbReference>
<keyword evidence="3" id="KW-0963">Cytoplasm</keyword>
<evidence type="ECO:0000256" key="4">
    <source>
        <dbReference type="ARBA" id="ARBA00022737"/>
    </source>
</evidence>
<dbReference type="EMBL" id="KZ110605">
    <property type="protein sequence ID" value="OSX58116.1"/>
    <property type="molecule type" value="Genomic_DNA"/>
</dbReference>
<protein>
    <submittedName>
        <fullName evidence="6">Uncharacterized protein</fullName>
    </submittedName>
</protein>